<name>A0A3G4ZSZ6_9VIRU</name>
<dbReference type="EMBL" id="MK072068">
    <property type="protein sequence ID" value="AYV78005.1"/>
    <property type="molecule type" value="Genomic_DNA"/>
</dbReference>
<sequence>MCNCDVSIDEINNQIRVYNRMVEMENMTTGYYIHCSCNFCDNNFIELIFNRLDARECPKCNKIICYKCDKHRHNFDIEWNIIDDPIIENFQYFIELIENKETY</sequence>
<gene>
    <name evidence="1" type="ORF">Edafosvirus3_83</name>
</gene>
<accession>A0A3G4ZSZ6</accession>
<protein>
    <submittedName>
        <fullName evidence="1">Uncharacterized protein</fullName>
    </submittedName>
</protein>
<evidence type="ECO:0000313" key="1">
    <source>
        <dbReference type="EMBL" id="AYV78005.1"/>
    </source>
</evidence>
<proteinExistence type="predicted"/>
<reference evidence="1" key="1">
    <citation type="submission" date="2018-10" db="EMBL/GenBank/DDBJ databases">
        <title>Hidden diversity of soil giant viruses.</title>
        <authorList>
            <person name="Schulz F."/>
            <person name="Alteio L."/>
            <person name="Goudeau D."/>
            <person name="Ryan E.M."/>
            <person name="Malmstrom R.R."/>
            <person name="Blanchard J."/>
            <person name="Woyke T."/>
        </authorList>
    </citation>
    <scope>NUCLEOTIDE SEQUENCE</scope>
    <source>
        <strain evidence="1">EDV1</strain>
    </source>
</reference>
<organism evidence="1">
    <name type="scientific">Edafosvirus sp</name>
    <dbReference type="NCBI Taxonomy" id="2487765"/>
    <lineage>
        <taxon>Viruses</taxon>
        <taxon>Varidnaviria</taxon>
        <taxon>Bamfordvirae</taxon>
        <taxon>Nucleocytoviricota</taxon>
        <taxon>Megaviricetes</taxon>
        <taxon>Imitervirales</taxon>
        <taxon>Mimiviridae</taxon>
        <taxon>Klosneuvirinae</taxon>
    </lineage>
</organism>